<name>A0A2Z5ZIU4_9PROT</name>
<sequence length="50" mass="5612">MALSYKCLVQKDFCWLAAGGVKLGVSRCSVGVEWPYGKRLRHRVMAILDV</sequence>
<dbReference type="GO" id="GO:0016740">
    <property type="term" value="F:transferase activity"/>
    <property type="evidence" value="ECO:0007669"/>
    <property type="project" value="UniProtKB-KW"/>
</dbReference>
<gene>
    <name evidence="1" type="ORF">AcetOrient_orf03081</name>
</gene>
<organism evidence="1 2">
    <name type="scientific">Acetobacter orientalis</name>
    <dbReference type="NCBI Taxonomy" id="146474"/>
    <lineage>
        <taxon>Bacteria</taxon>
        <taxon>Pseudomonadati</taxon>
        <taxon>Pseudomonadota</taxon>
        <taxon>Alphaproteobacteria</taxon>
        <taxon>Acetobacterales</taxon>
        <taxon>Acetobacteraceae</taxon>
        <taxon>Acetobacter</taxon>
    </lineage>
</organism>
<proteinExistence type="predicted"/>
<reference evidence="1 2" key="1">
    <citation type="submission" date="2018-02" db="EMBL/GenBank/DDBJ databases">
        <title>Acetobacter orientalis genome.</title>
        <authorList>
            <person name="Nakashima N."/>
            <person name="Tamura T."/>
        </authorList>
    </citation>
    <scope>NUCLEOTIDE SEQUENCE [LARGE SCALE GENOMIC DNA]</scope>
    <source>
        <strain evidence="1 2">FAN1</strain>
    </source>
</reference>
<dbReference type="EMBL" id="AP018515">
    <property type="protein sequence ID" value="BBC80416.1"/>
    <property type="molecule type" value="Genomic_DNA"/>
</dbReference>
<evidence type="ECO:0000313" key="1">
    <source>
        <dbReference type="EMBL" id="BBC80416.1"/>
    </source>
</evidence>
<keyword evidence="1" id="KW-0808">Transferase</keyword>
<dbReference type="AlphaFoldDB" id="A0A2Z5ZIU4"/>
<evidence type="ECO:0000313" key="2">
    <source>
        <dbReference type="Proteomes" id="UP000270034"/>
    </source>
</evidence>
<accession>A0A2Z5ZIU4</accession>
<dbReference type="KEGG" id="aot:AcetOri_orf03081"/>
<protein>
    <submittedName>
        <fullName evidence="1">Dimethyladenosine transferase, rRNA methylation</fullName>
    </submittedName>
</protein>
<dbReference type="Proteomes" id="UP000270034">
    <property type="component" value="Chromosome"/>
</dbReference>